<dbReference type="Proteomes" id="UP000041254">
    <property type="component" value="Unassembled WGS sequence"/>
</dbReference>
<sequence length="193" mass="21674">MMVPAELAEYKLPRDHHNPNTHILGIEIEHYTSRAMVSQLQRELHRRCDPRNIVRLHRSIRHCGHIFLLLEYVPKALVVLTRRSQATCIDMWMGSGPRGSGAMMVPPHLVHPPSHVAPRLVPLPPPALHLPLPLQHPFPPPPLAAAPPRHALPSPAAAPTRHPWPPSRAAAPPRHFPLPHPAMVPPMRLVRRE</sequence>
<accession>A0A0G4EA62</accession>
<feature type="compositionally biased region" description="Low complexity" evidence="1">
    <location>
        <begin position="146"/>
        <end position="173"/>
    </location>
</feature>
<evidence type="ECO:0008006" key="4">
    <source>
        <dbReference type="Google" id="ProtNLM"/>
    </source>
</evidence>
<name>A0A0G4EA62_VITBC</name>
<proteinExistence type="predicted"/>
<evidence type="ECO:0000313" key="3">
    <source>
        <dbReference type="Proteomes" id="UP000041254"/>
    </source>
</evidence>
<dbReference type="InParanoid" id="A0A0G4EA62"/>
<reference evidence="2 3" key="1">
    <citation type="submission" date="2014-11" db="EMBL/GenBank/DDBJ databases">
        <authorList>
            <person name="Zhu J."/>
            <person name="Qi W."/>
            <person name="Song R."/>
        </authorList>
    </citation>
    <scope>NUCLEOTIDE SEQUENCE [LARGE SCALE GENOMIC DNA]</scope>
</reference>
<dbReference type="VEuPathDB" id="CryptoDB:Vbra_20144"/>
<protein>
    <recommendedName>
        <fullName evidence="4">Protein kinase domain-containing protein</fullName>
    </recommendedName>
</protein>
<dbReference type="AlphaFoldDB" id="A0A0G4EA62"/>
<feature type="region of interest" description="Disordered" evidence="1">
    <location>
        <begin position="139"/>
        <end position="180"/>
    </location>
</feature>
<evidence type="ECO:0000256" key="1">
    <source>
        <dbReference type="SAM" id="MobiDB-lite"/>
    </source>
</evidence>
<evidence type="ECO:0000313" key="2">
    <source>
        <dbReference type="EMBL" id="CEL92837.1"/>
    </source>
</evidence>
<keyword evidence="3" id="KW-1185">Reference proteome</keyword>
<dbReference type="EMBL" id="CDMY01000113">
    <property type="protein sequence ID" value="CEL92837.1"/>
    <property type="molecule type" value="Genomic_DNA"/>
</dbReference>
<organism evidence="2 3">
    <name type="scientific">Vitrella brassicaformis (strain CCMP3155)</name>
    <dbReference type="NCBI Taxonomy" id="1169540"/>
    <lineage>
        <taxon>Eukaryota</taxon>
        <taxon>Sar</taxon>
        <taxon>Alveolata</taxon>
        <taxon>Colpodellida</taxon>
        <taxon>Vitrellaceae</taxon>
        <taxon>Vitrella</taxon>
    </lineage>
</organism>
<gene>
    <name evidence="2" type="ORF">Vbra_20144</name>
</gene>